<gene>
    <name evidence="2" type="ORF">Pcinc_044116</name>
</gene>
<evidence type="ECO:0000313" key="2">
    <source>
        <dbReference type="EMBL" id="KAK3849117.1"/>
    </source>
</evidence>
<sequence>MGRFLQCGSDLDLLLVIRAQRNSPSTHPPTPLTPFTPPNTLTPFTPPNTLTPFTPPNTLTPFTPPNTLTPFTPHPPLHPPFIHLPPPVFPSHSSLHLSSTHSHPFLSILSHAPFPSPARKYTFFFQPPRRNTTSAM</sequence>
<feature type="region of interest" description="Disordered" evidence="1">
    <location>
        <begin position="22"/>
        <end position="66"/>
    </location>
</feature>
<evidence type="ECO:0000313" key="3">
    <source>
        <dbReference type="Proteomes" id="UP001286313"/>
    </source>
</evidence>
<organism evidence="2 3">
    <name type="scientific">Petrolisthes cinctipes</name>
    <name type="common">Flat porcelain crab</name>
    <dbReference type="NCBI Taxonomy" id="88211"/>
    <lineage>
        <taxon>Eukaryota</taxon>
        <taxon>Metazoa</taxon>
        <taxon>Ecdysozoa</taxon>
        <taxon>Arthropoda</taxon>
        <taxon>Crustacea</taxon>
        <taxon>Multicrustacea</taxon>
        <taxon>Malacostraca</taxon>
        <taxon>Eumalacostraca</taxon>
        <taxon>Eucarida</taxon>
        <taxon>Decapoda</taxon>
        <taxon>Pleocyemata</taxon>
        <taxon>Anomura</taxon>
        <taxon>Galatheoidea</taxon>
        <taxon>Porcellanidae</taxon>
        <taxon>Petrolisthes</taxon>
    </lineage>
</organism>
<name>A0AAE1EEJ4_PETCI</name>
<keyword evidence="3" id="KW-1185">Reference proteome</keyword>
<reference evidence="2" key="1">
    <citation type="submission" date="2023-10" db="EMBL/GenBank/DDBJ databases">
        <title>Genome assemblies of two species of porcelain crab, Petrolisthes cinctipes and Petrolisthes manimaculis (Anomura: Porcellanidae).</title>
        <authorList>
            <person name="Angst P."/>
        </authorList>
    </citation>
    <scope>NUCLEOTIDE SEQUENCE</scope>
    <source>
        <strain evidence="2">PB745_01</strain>
        <tissue evidence="2">Gill</tissue>
    </source>
</reference>
<dbReference type="Proteomes" id="UP001286313">
    <property type="component" value="Unassembled WGS sequence"/>
</dbReference>
<dbReference type="AlphaFoldDB" id="A0AAE1EEJ4"/>
<evidence type="ECO:0000256" key="1">
    <source>
        <dbReference type="SAM" id="MobiDB-lite"/>
    </source>
</evidence>
<comment type="caution">
    <text evidence="2">The sequence shown here is derived from an EMBL/GenBank/DDBJ whole genome shotgun (WGS) entry which is preliminary data.</text>
</comment>
<dbReference type="EMBL" id="JAWQEG010009129">
    <property type="protein sequence ID" value="KAK3849117.1"/>
    <property type="molecule type" value="Genomic_DNA"/>
</dbReference>
<feature type="compositionally biased region" description="Pro residues" evidence="1">
    <location>
        <begin position="26"/>
        <end position="37"/>
    </location>
</feature>
<protein>
    <submittedName>
        <fullName evidence="2">Uncharacterized protein</fullName>
    </submittedName>
</protein>
<feature type="compositionally biased region" description="Low complexity" evidence="1">
    <location>
        <begin position="38"/>
        <end position="66"/>
    </location>
</feature>
<accession>A0AAE1EEJ4</accession>
<proteinExistence type="predicted"/>